<sequence length="44" mass="4397">MQQSGSGCGGAGAEEMAAGGLPGHMVSFAWVSDDLFGRGRLKIG</sequence>
<name>A0A0C1H6C7_9NEIS</name>
<accession>A0A0C1H6C7</accession>
<evidence type="ECO:0000313" key="1">
    <source>
        <dbReference type="EMBL" id="KIC09747.1"/>
    </source>
</evidence>
<reference evidence="1 2" key="1">
    <citation type="submission" date="2014-12" db="EMBL/GenBank/DDBJ databases">
        <title>Genome sequence of Morococcus cerebrosus.</title>
        <authorList>
            <person name="Shin S.-K."/>
            <person name="Yi H."/>
        </authorList>
    </citation>
    <scope>NUCLEOTIDE SEQUENCE [LARGE SCALE GENOMIC DNA]</scope>
    <source>
        <strain evidence="1 2">CIP 81.93</strain>
    </source>
</reference>
<dbReference type="Proteomes" id="UP000031390">
    <property type="component" value="Unassembled WGS sequence"/>
</dbReference>
<organism evidence="1 2">
    <name type="scientific">Morococcus cerebrosus</name>
    <dbReference type="NCBI Taxonomy" id="1056807"/>
    <lineage>
        <taxon>Bacteria</taxon>
        <taxon>Pseudomonadati</taxon>
        <taxon>Pseudomonadota</taxon>
        <taxon>Betaproteobacteria</taxon>
        <taxon>Neisseriales</taxon>
        <taxon>Neisseriaceae</taxon>
        <taxon>Morococcus</taxon>
    </lineage>
</organism>
<proteinExistence type="predicted"/>
<dbReference type="PATRIC" id="fig|1056807.3.peg.811"/>
<gene>
    <name evidence="1" type="ORF">MCC93_08390</name>
</gene>
<dbReference type="EMBL" id="JUFZ01000033">
    <property type="protein sequence ID" value="KIC09747.1"/>
    <property type="molecule type" value="Genomic_DNA"/>
</dbReference>
<evidence type="ECO:0000313" key="2">
    <source>
        <dbReference type="Proteomes" id="UP000031390"/>
    </source>
</evidence>
<protein>
    <submittedName>
        <fullName evidence="1">Uncharacterized protein</fullName>
    </submittedName>
</protein>
<dbReference type="AlphaFoldDB" id="A0A0C1H6C7"/>
<comment type="caution">
    <text evidence="1">The sequence shown here is derived from an EMBL/GenBank/DDBJ whole genome shotgun (WGS) entry which is preliminary data.</text>
</comment>